<dbReference type="SUPFAM" id="SSF141986">
    <property type="entry name" value="LD-carboxypeptidase A C-terminal domain-like"/>
    <property type="match status" value="1"/>
</dbReference>
<accession>A0A381UP25</accession>
<dbReference type="Gene3D" id="3.40.50.10740">
    <property type="entry name" value="Class I glutamine amidotransferase-like"/>
    <property type="match status" value="1"/>
</dbReference>
<dbReference type="Pfam" id="PF17676">
    <property type="entry name" value="Peptidase_S66C"/>
    <property type="match status" value="1"/>
</dbReference>
<dbReference type="GO" id="GO:0006508">
    <property type="term" value="P:proteolysis"/>
    <property type="evidence" value="ECO:0007669"/>
    <property type="project" value="UniProtKB-KW"/>
</dbReference>
<comment type="similarity">
    <text evidence="1">Belongs to the peptidase S66 family.</text>
</comment>
<dbReference type="InterPro" id="IPR029062">
    <property type="entry name" value="Class_I_gatase-like"/>
</dbReference>
<keyword evidence="3" id="KW-0645">Protease</keyword>
<dbReference type="PIRSF" id="PIRSF028757">
    <property type="entry name" value="LD-carboxypeptidase"/>
    <property type="match status" value="1"/>
</dbReference>
<evidence type="ECO:0000256" key="3">
    <source>
        <dbReference type="ARBA" id="ARBA00022670"/>
    </source>
</evidence>
<keyword evidence="2" id="KW-0121">Carboxypeptidase</keyword>
<dbReference type="PANTHER" id="PTHR30237:SF2">
    <property type="entry name" value="MUREIN TETRAPEPTIDE CARBOXYPEPTIDASE"/>
    <property type="match status" value="1"/>
</dbReference>
<protein>
    <recommendedName>
        <fullName evidence="9">LD-carboxypeptidase</fullName>
    </recommendedName>
</protein>
<dbReference type="InterPro" id="IPR027461">
    <property type="entry name" value="Carboxypeptidase_A_C_sf"/>
</dbReference>
<feature type="domain" description="LD-carboxypeptidase C-terminal" evidence="7">
    <location>
        <begin position="151"/>
        <end position="266"/>
    </location>
</feature>
<evidence type="ECO:0000313" key="8">
    <source>
        <dbReference type="EMBL" id="SVA29915.1"/>
    </source>
</evidence>
<reference evidence="8" key="1">
    <citation type="submission" date="2018-05" db="EMBL/GenBank/DDBJ databases">
        <authorList>
            <person name="Lanie J.A."/>
            <person name="Ng W.-L."/>
            <person name="Kazmierczak K.M."/>
            <person name="Andrzejewski T.M."/>
            <person name="Davidsen T.M."/>
            <person name="Wayne K.J."/>
            <person name="Tettelin H."/>
            <person name="Glass J.I."/>
            <person name="Rusch D."/>
            <person name="Podicherti R."/>
            <person name="Tsui H.-C.T."/>
            <person name="Winkler M.E."/>
        </authorList>
    </citation>
    <scope>NUCLEOTIDE SEQUENCE</scope>
</reference>
<dbReference type="GO" id="GO:0004180">
    <property type="term" value="F:carboxypeptidase activity"/>
    <property type="evidence" value="ECO:0007669"/>
    <property type="project" value="UniProtKB-KW"/>
</dbReference>
<dbReference type="GO" id="GO:0008236">
    <property type="term" value="F:serine-type peptidase activity"/>
    <property type="evidence" value="ECO:0007669"/>
    <property type="project" value="UniProtKB-KW"/>
</dbReference>
<evidence type="ECO:0000259" key="6">
    <source>
        <dbReference type="Pfam" id="PF02016"/>
    </source>
</evidence>
<evidence type="ECO:0000256" key="4">
    <source>
        <dbReference type="ARBA" id="ARBA00022801"/>
    </source>
</evidence>
<evidence type="ECO:0000256" key="2">
    <source>
        <dbReference type="ARBA" id="ARBA00022645"/>
    </source>
</evidence>
<keyword evidence="4" id="KW-0378">Hydrolase</keyword>
<dbReference type="PANTHER" id="PTHR30237">
    <property type="entry name" value="MURAMOYLTETRAPEPTIDE CARBOXYPEPTIDASE"/>
    <property type="match status" value="1"/>
</dbReference>
<dbReference type="AlphaFoldDB" id="A0A381UP25"/>
<sequence>MKRTAAYFQERGYEIDIGSSNSLRSGPFAGTPQQRANDIHQMFSDPNIDAIICARGGYGANRVLPLLDYDHIRNHPKIFMGYSDITGYLTSITQKTGLVTFHGPMLASYKKRLVNYNFDLMKKVLGGEPSVYIEPPKLLPVRVLKSGTAVGPLWGGNMTLLINRLGTKDSLNTDGVILFLEDLDEYLYAFERMLVHMRTAGMFENIKGLIIGELDEFKDNDIPFGRDTDEIVLDICGDLNIPIVSNFPCGHGTYQTTLPISIPVKLDANKQKPNIKLLEPAVGMNS</sequence>
<keyword evidence="5" id="KW-0720">Serine protease</keyword>
<evidence type="ECO:0000256" key="5">
    <source>
        <dbReference type="ARBA" id="ARBA00022825"/>
    </source>
</evidence>
<dbReference type="Pfam" id="PF02016">
    <property type="entry name" value="Peptidase_S66"/>
    <property type="match status" value="1"/>
</dbReference>
<evidence type="ECO:0000259" key="7">
    <source>
        <dbReference type="Pfam" id="PF17676"/>
    </source>
</evidence>
<evidence type="ECO:0008006" key="9">
    <source>
        <dbReference type="Google" id="ProtNLM"/>
    </source>
</evidence>
<dbReference type="InterPro" id="IPR027478">
    <property type="entry name" value="LdcA_N"/>
</dbReference>
<dbReference type="InterPro" id="IPR040921">
    <property type="entry name" value="Peptidase_S66C"/>
</dbReference>
<evidence type="ECO:0000256" key="1">
    <source>
        <dbReference type="ARBA" id="ARBA00010233"/>
    </source>
</evidence>
<feature type="domain" description="LD-carboxypeptidase N-terminal" evidence="6">
    <location>
        <begin position="3"/>
        <end position="103"/>
    </location>
</feature>
<dbReference type="Gene3D" id="3.50.30.60">
    <property type="entry name" value="LD-carboxypeptidase A C-terminal domain-like"/>
    <property type="match status" value="1"/>
</dbReference>
<gene>
    <name evidence="8" type="ORF">METZ01_LOCUS82769</name>
</gene>
<name>A0A381UP25_9ZZZZ</name>
<dbReference type="EMBL" id="UINC01006834">
    <property type="protein sequence ID" value="SVA29915.1"/>
    <property type="molecule type" value="Genomic_DNA"/>
</dbReference>
<dbReference type="SUPFAM" id="SSF52317">
    <property type="entry name" value="Class I glutamine amidotransferase-like"/>
    <property type="match status" value="1"/>
</dbReference>
<dbReference type="InterPro" id="IPR040449">
    <property type="entry name" value="Peptidase_S66_N"/>
</dbReference>
<dbReference type="InterPro" id="IPR003507">
    <property type="entry name" value="S66_fam"/>
</dbReference>
<proteinExistence type="inferred from homology"/>
<organism evidence="8">
    <name type="scientific">marine metagenome</name>
    <dbReference type="NCBI Taxonomy" id="408172"/>
    <lineage>
        <taxon>unclassified sequences</taxon>
        <taxon>metagenomes</taxon>
        <taxon>ecological metagenomes</taxon>
    </lineage>
</organism>
<dbReference type="CDD" id="cd07025">
    <property type="entry name" value="Peptidase_S66"/>
    <property type="match status" value="1"/>
</dbReference>